<evidence type="ECO:0000259" key="1">
    <source>
        <dbReference type="Pfam" id="PF08484"/>
    </source>
</evidence>
<dbReference type="Pfam" id="PF08484">
    <property type="entry name" value="Methyltransf_14"/>
    <property type="match status" value="1"/>
</dbReference>
<dbReference type="SUPFAM" id="SSF53335">
    <property type="entry name" value="S-adenosyl-L-methionine-dependent methyltransferases"/>
    <property type="match status" value="1"/>
</dbReference>
<dbReference type="Proteomes" id="UP000315003">
    <property type="component" value="Chromosome"/>
</dbReference>
<dbReference type="Gene3D" id="3.40.50.150">
    <property type="entry name" value="Vaccinia Virus protein VP39"/>
    <property type="match status" value="1"/>
</dbReference>
<dbReference type="OrthoDB" id="238183at2"/>
<protein>
    <recommendedName>
        <fullName evidence="1">C-methyltransferase domain-containing protein</fullName>
    </recommendedName>
</protein>
<gene>
    <name evidence="2" type="ORF">SV7mr_28120</name>
</gene>
<dbReference type="AlphaFoldDB" id="A0A517SVX8"/>
<reference evidence="2 3" key="1">
    <citation type="submission" date="2019-02" db="EMBL/GenBank/DDBJ databases">
        <title>Deep-cultivation of Planctomycetes and their phenomic and genomic characterization uncovers novel biology.</title>
        <authorList>
            <person name="Wiegand S."/>
            <person name="Jogler M."/>
            <person name="Boedeker C."/>
            <person name="Pinto D."/>
            <person name="Vollmers J."/>
            <person name="Rivas-Marin E."/>
            <person name="Kohn T."/>
            <person name="Peeters S.H."/>
            <person name="Heuer A."/>
            <person name="Rast P."/>
            <person name="Oberbeckmann S."/>
            <person name="Bunk B."/>
            <person name="Jeske O."/>
            <person name="Meyerdierks A."/>
            <person name="Storesund J.E."/>
            <person name="Kallscheuer N."/>
            <person name="Luecker S."/>
            <person name="Lage O.M."/>
            <person name="Pohl T."/>
            <person name="Merkel B.J."/>
            <person name="Hornburger P."/>
            <person name="Mueller R.-W."/>
            <person name="Bruemmer F."/>
            <person name="Labrenz M."/>
            <person name="Spormann A.M."/>
            <person name="Op den Camp H."/>
            <person name="Overmann J."/>
            <person name="Amann R."/>
            <person name="Jetten M.S.M."/>
            <person name="Mascher T."/>
            <person name="Medema M.H."/>
            <person name="Devos D.P."/>
            <person name="Kaster A.-K."/>
            <person name="Ovreas L."/>
            <person name="Rohde M."/>
            <person name="Galperin M.Y."/>
            <person name="Jogler C."/>
        </authorList>
    </citation>
    <scope>NUCLEOTIDE SEQUENCE [LARGE SCALE GENOMIC DNA]</scope>
    <source>
        <strain evidence="2 3">SV_7m_r</strain>
    </source>
</reference>
<evidence type="ECO:0000313" key="3">
    <source>
        <dbReference type="Proteomes" id="UP000315003"/>
    </source>
</evidence>
<dbReference type="RefSeq" id="WP_145272773.1">
    <property type="nucleotide sequence ID" value="NZ_CP036272.1"/>
</dbReference>
<dbReference type="Gene3D" id="3.40.50.720">
    <property type="entry name" value="NAD(P)-binding Rossmann-like Domain"/>
    <property type="match status" value="1"/>
</dbReference>
<accession>A0A517SVX8</accession>
<name>A0A517SVX8_9BACT</name>
<evidence type="ECO:0000313" key="2">
    <source>
        <dbReference type="EMBL" id="QDT60292.1"/>
    </source>
</evidence>
<dbReference type="InterPro" id="IPR029063">
    <property type="entry name" value="SAM-dependent_MTases_sf"/>
</dbReference>
<dbReference type="CDD" id="cd02440">
    <property type="entry name" value="AdoMet_MTases"/>
    <property type="match status" value="1"/>
</dbReference>
<keyword evidence="3" id="KW-1185">Reference proteome</keyword>
<dbReference type="InterPro" id="IPR013691">
    <property type="entry name" value="MeTrfase_14"/>
</dbReference>
<dbReference type="EMBL" id="CP036272">
    <property type="protein sequence ID" value="QDT60292.1"/>
    <property type="molecule type" value="Genomic_DNA"/>
</dbReference>
<sequence length="423" mass="47648">MSIDTRLAPARPFRVIGTGAARNQDVDLVECVACGRQGVTTFLEPDKRPLATIWWPMSESEAKAMRIYPHHFVRCIHCGHVFNKSFTYADVPYTRKSNLMFNQGTYWKGHLQAIRQLLLRSLPATPVVVEIGCGDGSLLREMAKSMPAGKFYGFDPNAASVTEDGVEFRGELFEPNTHLRQLRPDIIICRHVLEHLQQPMRFLEQIAVVASVGTTPVRMYLEVPCVDRAISICRLSDYYYEHNSHFTTSSLRAMLYRVGGVIESLDRYYCDEVLGAVINYPPERKMKEAAAETLGHLQSSQQALTNIGAQLDVLARRDVRVAVWGGTGKASSFMNLCGVDSNRFPCVVDSDSDKWNTYVPGTGQCIQSPNVLLHHPADIILIPMSWRARDIAQEMRRRGITCSQILIEHQMQLVDFESGDHPY</sequence>
<feature type="domain" description="C-methyltransferase" evidence="1">
    <location>
        <begin position="305"/>
        <end position="390"/>
    </location>
</feature>
<dbReference type="Pfam" id="PF13489">
    <property type="entry name" value="Methyltransf_23"/>
    <property type="match status" value="1"/>
</dbReference>
<organism evidence="2 3">
    <name type="scientific">Stieleria bergensis</name>
    <dbReference type="NCBI Taxonomy" id="2528025"/>
    <lineage>
        <taxon>Bacteria</taxon>
        <taxon>Pseudomonadati</taxon>
        <taxon>Planctomycetota</taxon>
        <taxon>Planctomycetia</taxon>
        <taxon>Pirellulales</taxon>
        <taxon>Pirellulaceae</taxon>
        <taxon>Stieleria</taxon>
    </lineage>
</organism>
<proteinExistence type="predicted"/>